<reference evidence="8 9" key="1">
    <citation type="submission" date="2016-05" db="EMBL/GenBank/DDBJ databases">
        <title>Comparative genomics of biotechnologically important yeasts.</title>
        <authorList>
            <consortium name="DOE Joint Genome Institute"/>
            <person name="Riley R."/>
            <person name="Haridas S."/>
            <person name="Wolfe K.H."/>
            <person name="Lopes M.R."/>
            <person name="Hittinger C.T."/>
            <person name="Goker M."/>
            <person name="Salamov A."/>
            <person name="Wisecaver J."/>
            <person name="Long T.M."/>
            <person name="Aerts A.L."/>
            <person name="Barry K."/>
            <person name="Choi C."/>
            <person name="Clum A."/>
            <person name="Coughlan A.Y."/>
            <person name="Deshpande S."/>
            <person name="Douglass A.P."/>
            <person name="Hanson S.J."/>
            <person name="Klenk H.-P."/>
            <person name="LaButti K."/>
            <person name="Lapidus A."/>
            <person name="Lindquist E."/>
            <person name="Lipzen A."/>
            <person name="Meier-kolthoff J.P."/>
            <person name="Ohm R.A."/>
            <person name="Otillar R.P."/>
            <person name="Pangilinan J."/>
            <person name="Peng Y."/>
            <person name="Rokas A."/>
            <person name="Rosa C.A."/>
            <person name="Scheuner C."/>
            <person name="Sibirny A.A."/>
            <person name="Slot J.C."/>
            <person name="Stielow J.B."/>
            <person name="Sun H."/>
            <person name="Kurtzman C.P."/>
            <person name="Blackwell M."/>
            <person name="Grigoriev I.V."/>
            <person name="Jeffries T.W."/>
        </authorList>
    </citation>
    <scope>NUCLEOTIDE SEQUENCE [LARGE SCALE GENOMIC DNA]</scope>
    <source>
        <strain evidence="8 9">NRRL YB-4993</strain>
    </source>
</reference>
<dbReference type="InterPro" id="IPR028942">
    <property type="entry name" value="WHIM1_dom"/>
</dbReference>
<accession>A0A1A0HJN6</accession>
<name>A0A1A0HJN6_9ASCO</name>
<gene>
    <name evidence="8" type="ORF">METBIDRAFT_30537</name>
</gene>
<dbReference type="Pfam" id="PF10537">
    <property type="entry name" value="WAC_Acf1_DNA_bd"/>
    <property type="match status" value="1"/>
</dbReference>
<dbReference type="Pfam" id="PF15612">
    <property type="entry name" value="WHIM1"/>
    <property type="match status" value="1"/>
</dbReference>
<dbReference type="OrthoDB" id="332390at2759"/>
<feature type="compositionally biased region" description="Acidic residues" evidence="6">
    <location>
        <begin position="857"/>
        <end position="876"/>
    </location>
</feature>
<evidence type="ECO:0000313" key="8">
    <source>
        <dbReference type="EMBL" id="OBA24211.1"/>
    </source>
</evidence>
<dbReference type="GeneID" id="30028632"/>
<feature type="compositionally biased region" description="Basic and acidic residues" evidence="6">
    <location>
        <begin position="526"/>
        <end position="550"/>
    </location>
</feature>
<feature type="compositionally biased region" description="Basic and acidic residues" evidence="6">
    <location>
        <begin position="1181"/>
        <end position="1197"/>
    </location>
</feature>
<dbReference type="GO" id="GO:0005634">
    <property type="term" value="C:nucleus"/>
    <property type="evidence" value="ECO:0007669"/>
    <property type="project" value="UniProtKB-SubCell"/>
</dbReference>
<dbReference type="Proteomes" id="UP000092555">
    <property type="component" value="Unassembled WGS sequence"/>
</dbReference>
<evidence type="ECO:0000256" key="4">
    <source>
        <dbReference type="PROSITE-ProRule" id="PRU00475"/>
    </source>
</evidence>
<feature type="region of interest" description="Disordered" evidence="6">
    <location>
        <begin position="517"/>
        <end position="611"/>
    </location>
</feature>
<dbReference type="Pfam" id="PF15613">
    <property type="entry name" value="WSD"/>
    <property type="match status" value="1"/>
</dbReference>
<proteinExistence type="predicted"/>
<dbReference type="InterPro" id="IPR018501">
    <property type="entry name" value="DDT_dom"/>
</dbReference>
<dbReference type="InterPro" id="IPR013136">
    <property type="entry name" value="WSTF_Acf1_Cbp146"/>
</dbReference>
<feature type="coiled-coil region" evidence="5">
    <location>
        <begin position="391"/>
        <end position="433"/>
    </location>
</feature>
<dbReference type="InterPro" id="IPR028941">
    <property type="entry name" value="WHIM2_dom"/>
</dbReference>
<dbReference type="Pfam" id="PF02791">
    <property type="entry name" value="DDT"/>
    <property type="match status" value="1"/>
</dbReference>
<dbReference type="PANTHER" id="PTHR32075">
    <property type="entry name" value="ISWI CHROMATIN-REMODELING COMPLEX SUBUNIT YPL216W-RELATED"/>
    <property type="match status" value="1"/>
</dbReference>
<dbReference type="AlphaFoldDB" id="A0A1A0HJN6"/>
<keyword evidence="3 4" id="KW-0539">Nucleus</keyword>
<feature type="compositionally biased region" description="Acidic residues" evidence="6">
    <location>
        <begin position="583"/>
        <end position="600"/>
    </location>
</feature>
<feature type="domain" description="WAC" evidence="7">
    <location>
        <begin position="23"/>
        <end position="136"/>
    </location>
</feature>
<dbReference type="GO" id="GO:0000785">
    <property type="term" value="C:chromatin"/>
    <property type="evidence" value="ECO:0007669"/>
    <property type="project" value="UniProtKB-ARBA"/>
</dbReference>
<feature type="coiled-coil region" evidence="5">
    <location>
        <begin position="800"/>
        <end position="827"/>
    </location>
</feature>
<evidence type="ECO:0000256" key="2">
    <source>
        <dbReference type="ARBA" id="ARBA00023054"/>
    </source>
</evidence>
<dbReference type="GO" id="GO:0031509">
    <property type="term" value="P:subtelomeric heterochromatin formation"/>
    <property type="evidence" value="ECO:0007669"/>
    <property type="project" value="TreeGrafter"/>
</dbReference>
<comment type="caution">
    <text evidence="8">The sequence shown here is derived from an EMBL/GenBank/DDBJ whole genome shotgun (WGS) entry which is preliminary data.</text>
</comment>
<comment type="subcellular location">
    <subcellularLocation>
        <location evidence="1 4">Nucleus</location>
    </subcellularLocation>
</comment>
<evidence type="ECO:0000256" key="6">
    <source>
        <dbReference type="SAM" id="MobiDB-lite"/>
    </source>
</evidence>
<sequence>MVLYKRKQVTYVRPPPVPTDLGTEIYIIPQTKEWFFNYEEYLARMDYYRRRKFVCEITGNSCLTYYEAFDSEAKEIRDLETNFPEALREHILKFLQFNRISRLDLLVDKVYLVFKNEYFPGEEVYVKKLVSPSAEKQAAVARNNDGAAPLKPYISSVKQRGVIREKVQYSNPSDTKYLVSTVGDNAQIIATNQQITRDRNHFTKWLVKTYVKLTVTRSHKVGAPWVVKEKYAEKYHIPKDFPEDLKQFESITPSGEILYEGDDRLDFLSPAPETDAPKQKKPRGRAALKKKAALNAANAAGASLVDGAFALEGTKNKEKGDARHRFPVHHLPALIREVLDKNDQATTSSFQPLRKTIIEDLHLSFDLQNCRPEPSALRLPANARALNAQVVEHLEDEIKDLRNGESEESSQVIAQKEAEIKELRKDSLNSVQEALECWTFLNIYHSVLKIDTFTFDDFVCAMGWNDTQLKSFGRCELLDEIWCAVLGLVVSNEPASTKSSDDTKISGLQITLPPDVKLFTKSGSSKNEENDDAMKGSDSEHEPRPLKIEDDVSENESSSPSPHKSRKNGKSPETVAGQKSSIDADDEAEPSEDDADTEGDNESHTHGHNAYSVVNHRGVKWHEKLRKRNFKDGNWLTIVMGVLSLVEYVPEYSDTIQRVYQTLAPSLITPATPSTVLSQFYTCMGIDLRLKVLHILTSLVVNGNSVRNYIDESLDASANLRRNRLDILRDWKAHVETANKLHVEVFNRLMDAVSTTSDTKLWSSFSRKKHRLNTKGYEMTGYVQALADADPSFKELWDAREAALSKIRESKAQKKDVEMQLSQLDCQRVRLLGKDRHFNRYWWFENNGLPNIHYSGDGDEDEEQQEPESDEEVDDKDDFQTETYLMGCLWIQGPTGMDSLSHLKLTKEEVDSMIGAMEDTNSVQTVKLENEDSPDAETTEKQNNDAVNGAQPLKEMDFSHVPGPVVSEAANKGINYRHNSIESHDSSKIIDKYGGLPKDYDVMTLSAVQRKFIEERAVPLFSGKQWRFFDHAEDVDSLIKWLNPWGKRESLLRKEFLRVREGMTASITARRKALWLDKLPKEETELEGQIEAVEARIQKCRSGVVDELEPEESGDDITPRKRPNRRGAGGANKRQKTAAETIKTGTLDELEQLQIELKETMAARLEQNPIARVTEWVNRTARDEFEKPLYEGGDKAKPRARKSKK</sequence>
<dbReference type="EMBL" id="LXTC01000001">
    <property type="protein sequence ID" value="OBA24211.1"/>
    <property type="molecule type" value="Genomic_DNA"/>
</dbReference>
<keyword evidence="2 5" id="KW-0175">Coiled coil</keyword>
<evidence type="ECO:0000313" key="9">
    <source>
        <dbReference type="Proteomes" id="UP000092555"/>
    </source>
</evidence>
<feature type="region of interest" description="Disordered" evidence="6">
    <location>
        <begin position="1181"/>
        <end position="1205"/>
    </location>
</feature>
<organism evidence="8 9">
    <name type="scientific">Metschnikowia bicuspidata var. bicuspidata NRRL YB-4993</name>
    <dbReference type="NCBI Taxonomy" id="869754"/>
    <lineage>
        <taxon>Eukaryota</taxon>
        <taxon>Fungi</taxon>
        <taxon>Dikarya</taxon>
        <taxon>Ascomycota</taxon>
        <taxon>Saccharomycotina</taxon>
        <taxon>Pichiomycetes</taxon>
        <taxon>Metschnikowiaceae</taxon>
        <taxon>Metschnikowia</taxon>
    </lineage>
</organism>
<evidence type="ECO:0000259" key="7">
    <source>
        <dbReference type="PROSITE" id="PS51136"/>
    </source>
</evidence>
<dbReference type="PROSITE" id="PS51136">
    <property type="entry name" value="WAC"/>
    <property type="match status" value="1"/>
</dbReference>
<dbReference type="RefSeq" id="XP_018714692.1">
    <property type="nucleotide sequence ID" value="XM_018855656.1"/>
</dbReference>
<feature type="compositionally biased region" description="Acidic residues" evidence="6">
    <location>
        <begin position="1106"/>
        <end position="1115"/>
    </location>
</feature>
<dbReference type="STRING" id="869754.A0A1A0HJN6"/>
<evidence type="ECO:0000256" key="5">
    <source>
        <dbReference type="SAM" id="Coils"/>
    </source>
</evidence>
<keyword evidence="9" id="KW-1185">Reference proteome</keyword>
<feature type="region of interest" description="Disordered" evidence="6">
    <location>
        <begin position="1104"/>
        <end position="1142"/>
    </location>
</feature>
<evidence type="ECO:0000256" key="3">
    <source>
        <dbReference type="ARBA" id="ARBA00023242"/>
    </source>
</evidence>
<dbReference type="GO" id="GO:0000781">
    <property type="term" value="C:chromosome, telomeric region"/>
    <property type="evidence" value="ECO:0007669"/>
    <property type="project" value="GOC"/>
</dbReference>
<feature type="region of interest" description="Disordered" evidence="6">
    <location>
        <begin position="853"/>
        <end position="876"/>
    </location>
</feature>
<dbReference type="PANTHER" id="PTHR32075:SF6">
    <property type="entry name" value="ISWI CHROMATIN-REMODELING COMPLEX SUBUNIT YPL216W-RELATED"/>
    <property type="match status" value="1"/>
</dbReference>
<evidence type="ECO:0000256" key="1">
    <source>
        <dbReference type="ARBA" id="ARBA00004123"/>
    </source>
</evidence>
<protein>
    <recommendedName>
        <fullName evidence="7">WAC domain-containing protein</fullName>
    </recommendedName>
</protein>